<dbReference type="NCBIfam" id="TIGR00277">
    <property type="entry name" value="HDIG"/>
    <property type="match status" value="1"/>
</dbReference>
<keyword evidence="3" id="KW-1185">Reference proteome</keyword>
<dbReference type="InterPro" id="IPR006675">
    <property type="entry name" value="HDIG_dom"/>
</dbReference>
<organism evidence="2 3">
    <name type="scientific">Syntrophomonas wolfei subsp. wolfei (strain DSM 2245B / Goettingen)</name>
    <dbReference type="NCBI Taxonomy" id="335541"/>
    <lineage>
        <taxon>Bacteria</taxon>
        <taxon>Bacillati</taxon>
        <taxon>Bacillota</taxon>
        <taxon>Clostridia</taxon>
        <taxon>Eubacteriales</taxon>
        <taxon>Syntrophomonadaceae</taxon>
        <taxon>Syntrophomonas</taxon>
    </lineage>
</organism>
<dbReference type="SUPFAM" id="SSF109604">
    <property type="entry name" value="HD-domain/PDEase-like"/>
    <property type="match status" value="1"/>
</dbReference>
<dbReference type="PROSITE" id="PS51832">
    <property type="entry name" value="HD_GYP"/>
    <property type="match status" value="1"/>
</dbReference>
<dbReference type="Proteomes" id="UP000001968">
    <property type="component" value="Chromosome"/>
</dbReference>
<dbReference type="RefSeq" id="WP_011640904.1">
    <property type="nucleotide sequence ID" value="NC_008346.1"/>
</dbReference>
<dbReference type="EMBL" id="CP000448">
    <property type="protein sequence ID" value="ABI68805.1"/>
    <property type="molecule type" value="Genomic_DNA"/>
</dbReference>
<dbReference type="PANTHER" id="PTHR43155:SF2">
    <property type="entry name" value="CYCLIC DI-GMP PHOSPHODIESTERASE PA4108"/>
    <property type="match status" value="1"/>
</dbReference>
<sequence length="377" mass="42244">MKRVPMEELEPGMVIARTVIGSDGRALLTENSQLSEAYIERLRLLGFKSVYIKDGLADIDIPQVISNQVLSAVSSTLSNSIKSYSTKKTLDLKSLRMVVTMLLDDLLSNHNLLIQLEDIRAHDDYLFFHSINVAIFSMMTAITMGYTEGKVIDIGLGALLHDIGMIMIDPAIINKSGQLTESESAQIRKHPEIGFNILRTYREVPTKVTHIAYQHHERVDGSGYPRMLDRKQILEYALIVAVADTFDAVVSDRPFRKGYSTTEALIILRKLSNSYYDPEIVEAFASNIALYPVGCLLSLNTGHIALVTSVTRINSTRPTVHVICDRDYNLIHPPFEINLQKSTEISILKRLSNEETDIVRSKIYTQRNEARTGSCVG</sequence>
<dbReference type="Pfam" id="PF13487">
    <property type="entry name" value="HD_5"/>
    <property type="match status" value="1"/>
</dbReference>
<dbReference type="GO" id="GO:0016787">
    <property type="term" value="F:hydrolase activity"/>
    <property type="evidence" value="ECO:0007669"/>
    <property type="project" value="UniProtKB-KW"/>
</dbReference>
<dbReference type="InterPro" id="IPR003607">
    <property type="entry name" value="HD/PDEase_dom"/>
</dbReference>
<dbReference type="Gene3D" id="1.10.3210.10">
    <property type="entry name" value="Hypothetical protein af1432"/>
    <property type="match status" value="1"/>
</dbReference>
<proteinExistence type="predicted"/>
<keyword evidence="2" id="KW-0378">Hydrolase</keyword>
<feature type="domain" description="HD-GYP" evidence="1">
    <location>
        <begin position="104"/>
        <end position="300"/>
    </location>
</feature>
<dbReference type="CDD" id="cd00077">
    <property type="entry name" value="HDc"/>
    <property type="match status" value="1"/>
</dbReference>
<evidence type="ECO:0000313" key="2">
    <source>
        <dbReference type="EMBL" id="ABI68805.1"/>
    </source>
</evidence>
<dbReference type="OrthoDB" id="9804747at2"/>
<dbReference type="AlphaFoldDB" id="Q0AWU9"/>
<accession>Q0AWU9</accession>
<dbReference type="STRING" id="335541.Swol_1502"/>
<dbReference type="InterPro" id="IPR037522">
    <property type="entry name" value="HD_GYP_dom"/>
</dbReference>
<dbReference type="eggNOG" id="COG2206">
    <property type="taxonomic scope" value="Bacteria"/>
</dbReference>
<dbReference type="PANTHER" id="PTHR43155">
    <property type="entry name" value="CYCLIC DI-GMP PHOSPHODIESTERASE PA4108-RELATED"/>
    <property type="match status" value="1"/>
</dbReference>
<dbReference type="DNASU" id="4282117"/>
<name>Q0AWU9_SYNWW</name>
<evidence type="ECO:0000259" key="1">
    <source>
        <dbReference type="PROSITE" id="PS51832"/>
    </source>
</evidence>
<reference evidence="3" key="1">
    <citation type="journal article" date="2010" name="Environ. Microbiol.">
        <title>The genome of Syntrophomonas wolfei: new insights into syntrophic metabolism and biohydrogen production.</title>
        <authorList>
            <person name="Sieber J.R."/>
            <person name="Sims D.R."/>
            <person name="Han C."/>
            <person name="Kim E."/>
            <person name="Lykidis A."/>
            <person name="Lapidus A.L."/>
            <person name="McDonnald E."/>
            <person name="Rohlin L."/>
            <person name="Culley D.E."/>
            <person name="Gunsalus R."/>
            <person name="McInerney M.J."/>
        </authorList>
    </citation>
    <scope>NUCLEOTIDE SEQUENCE [LARGE SCALE GENOMIC DNA]</scope>
    <source>
        <strain evidence="3">DSM 2245B / Goettingen</strain>
    </source>
</reference>
<gene>
    <name evidence="2" type="ordered locus">Swol_1502</name>
</gene>
<protein>
    <submittedName>
        <fullName evidence="2">Metal dependent phosphohydrolase</fullName>
    </submittedName>
</protein>
<evidence type="ECO:0000313" key="3">
    <source>
        <dbReference type="Proteomes" id="UP000001968"/>
    </source>
</evidence>
<dbReference type="SMART" id="SM00471">
    <property type="entry name" value="HDc"/>
    <property type="match status" value="1"/>
</dbReference>
<dbReference type="HOGENOM" id="CLU_000445_92_1_9"/>
<dbReference type="KEGG" id="swo:Swol_1502"/>